<accession>A0ABP8ZKM7</accession>
<name>A0ABP8ZKM7_9ACTN</name>
<evidence type="ECO:0000313" key="1">
    <source>
        <dbReference type="EMBL" id="GAA4759201.1"/>
    </source>
</evidence>
<reference evidence="2" key="1">
    <citation type="journal article" date="2019" name="Int. J. Syst. Evol. Microbiol.">
        <title>The Global Catalogue of Microorganisms (GCM) 10K type strain sequencing project: providing services to taxonomists for standard genome sequencing and annotation.</title>
        <authorList>
            <consortium name="The Broad Institute Genomics Platform"/>
            <consortium name="The Broad Institute Genome Sequencing Center for Infectious Disease"/>
            <person name="Wu L."/>
            <person name="Ma J."/>
        </authorList>
    </citation>
    <scope>NUCLEOTIDE SEQUENCE [LARGE SCALE GENOMIC DNA]</scope>
    <source>
        <strain evidence="2">JCM 18077</strain>
    </source>
</reference>
<proteinExistence type="predicted"/>
<gene>
    <name evidence="1" type="ORF">GCM10023217_34620</name>
</gene>
<sequence>MGEQVTDELSEWFRHIDRVLAERDYHRIAVDDRWCLQSDNALQWLRVEQDEDAGDPVGERFTLAGE</sequence>
<protein>
    <recommendedName>
        <fullName evidence="3">PH domain-containing protein</fullName>
    </recommendedName>
</protein>
<evidence type="ECO:0008006" key="3">
    <source>
        <dbReference type="Google" id="ProtNLM"/>
    </source>
</evidence>
<keyword evidence="2" id="KW-1185">Reference proteome</keyword>
<comment type="caution">
    <text evidence="1">The sequence shown here is derived from an EMBL/GenBank/DDBJ whole genome shotgun (WGS) entry which is preliminary data.</text>
</comment>
<dbReference type="EMBL" id="BAABIE010000030">
    <property type="protein sequence ID" value="GAA4759201.1"/>
    <property type="molecule type" value="Genomic_DNA"/>
</dbReference>
<organism evidence="1 2">
    <name type="scientific">Gordonia alkaliphila</name>
    <dbReference type="NCBI Taxonomy" id="1053547"/>
    <lineage>
        <taxon>Bacteria</taxon>
        <taxon>Bacillati</taxon>
        <taxon>Actinomycetota</taxon>
        <taxon>Actinomycetes</taxon>
        <taxon>Mycobacteriales</taxon>
        <taxon>Gordoniaceae</taxon>
        <taxon>Gordonia</taxon>
    </lineage>
</organism>
<dbReference type="Proteomes" id="UP001500822">
    <property type="component" value="Unassembled WGS sequence"/>
</dbReference>
<evidence type="ECO:0000313" key="2">
    <source>
        <dbReference type="Proteomes" id="UP001500822"/>
    </source>
</evidence>